<dbReference type="GO" id="GO:0006457">
    <property type="term" value="P:protein folding"/>
    <property type="evidence" value="ECO:0007669"/>
    <property type="project" value="TreeGrafter"/>
</dbReference>
<dbReference type="AlphaFoldDB" id="A0A1Y2D1Q4"/>
<dbReference type="CDD" id="cd02961">
    <property type="entry name" value="PDI_a_family"/>
    <property type="match status" value="1"/>
</dbReference>
<dbReference type="SUPFAM" id="SSF52833">
    <property type="entry name" value="Thioredoxin-like"/>
    <property type="match status" value="2"/>
</dbReference>
<proteinExistence type="inferred from homology"/>
<comment type="catalytic activity">
    <reaction evidence="1">
        <text>Catalyzes the rearrangement of -S-S- bonds in proteins.</text>
        <dbReference type="EC" id="5.3.4.1"/>
    </reaction>
</comment>
<evidence type="ECO:0000256" key="6">
    <source>
        <dbReference type="ARBA" id="ARBA00023235"/>
    </source>
</evidence>
<evidence type="ECO:0000313" key="9">
    <source>
        <dbReference type="Proteomes" id="UP000193642"/>
    </source>
</evidence>
<evidence type="ECO:0000256" key="7">
    <source>
        <dbReference type="ARBA" id="ARBA00023284"/>
    </source>
</evidence>
<evidence type="ECO:0000313" key="8">
    <source>
        <dbReference type="EMBL" id="ORY53218.1"/>
    </source>
</evidence>
<evidence type="ECO:0000256" key="1">
    <source>
        <dbReference type="ARBA" id="ARBA00001182"/>
    </source>
</evidence>
<evidence type="ECO:0000256" key="3">
    <source>
        <dbReference type="ARBA" id="ARBA00006347"/>
    </source>
</evidence>
<name>A0A1Y2D1Q4_9FUNG</name>
<sequence length="381" mass="43261">MAFKLSEKGFEFGSVDCSVPKAKEICQEAKVTKFPTLKIYRDGKMSKYLHERTVETMSKYLMRQVKGAFREIENTPKHIAAFKKSEDFAVLGSFTDKDSSAFKAYKQAAKNISIDYTFGYTFGNTTIRSPLIATPLNKFTKDAIIDFVKTAALPLIGDLDEKNFPLYQAMKLPIGFTYIHDKMTAKPCSNCSHPWPKSTAASSTSFSLTEPNLTKMMILPPRRRRRRLLPTLSSTNSNQSLYLPLNADFLAKFLNKFVKGEMKPVVESDPVPETNNGLVKVVVAESDYQERFERTLNRIAELIKSHTKKIVVAVMNMKTNRLPKTLLMLVKSVERDTRGAADFDISKTEFTLPNVMEFLENNSNFSAELKDWDVKQDEKMT</sequence>
<dbReference type="InterPro" id="IPR036249">
    <property type="entry name" value="Thioredoxin-like_sf"/>
</dbReference>
<dbReference type="GO" id="GO:0003756">
    <property type="term" value="F:protein disulfide isomerase activity"/>
    <property type="evidence" value="ECO:0007669"/>
    <property type="project" value="UniProtKB-EC"/>
</dbReference>
<dbReference type="OrthoDB" id="427280at2759"/>
<comment type="subcellular location">
    <subcellularLocation>
        <location evidence="2">Endoplasmic reticulum lumen</location>
    </subcellularLocation>
</comment>
<keyword evidence="7" id="KW-0676">Redox-active center</keyword>
<protein>
    <recommendedName>
        <fullName evidence="4">protein disulfide-isomerase</fullName>
        <ecNumber evidence="4">5.3.4.1</ecNumber>
    </recommendedName>
</protein>
<dbReference type="PANTHER" id="PTHR18929:SF132">
    <property type="entry name" value="PROTEIN DISULFIDE-ISOMERASE A3"/>
    <property type="match status" value="1"/>
</dbReference>
<dbReference type="CDD" id="cd02981">
    <property type="entry name" value="PDI_b_family"/>
    <property type="match status" value="1"/>
</dbReference>
<organism evidence="8 9">
    <name type="scientific">Rhizoclosmatium globosum</name>
    <dbReference type="NCBI Taxonomy" id="329046"/>
    <lineage>
        <taxon>Eukaryota</taxon>
        <taxon>Fungi</taxon>
        <taxon>Fungi incertae sedis</taxon>
        <taxon>Chytridiomycota</taxon>
        <taxon>Chytridiomycota incertae sedis</taxon>
        <taxon>Chytridiomycetes</taxon>
        <taxon>Chytridiales</taxon>
        <taxon>Chytriomycetaceae</taxon>
        <taxon>Rhizoclosmatium</taxon>
    </lineage>
</organism>
<gene>
    <name evidence="8" type="ORF">BCR33DRAFT_711553</name>
</gene>
<dbReference type="EMBL" id="MCGO01000002">
    <property type="protein sequence ID" value="ORY53218.1"/>
    <property type="molecule type" value="Genomic_DNA"/>
</dbReference>
<evidence type="ECO:0000256" key="2">
    <source>
        <dbReference type="ARBA" id="ARBA00004319"/>
    </source>
</evidence>
<reference evidence="8 9" key="1">
    <citation type="submission" date="2016-07" db="EMBL/GenBank/DDBJ databases">
        <title>Pervasive Adenine N6-methylation of Active Genes in Fungi.</title>
        <authorList>
            <consortium name="DOE Joint Genome Institute"/>
            <person name="Mondo S.J."/>
            <person name="Dannebaum R.O."/>
            <person name="Kuo R.C."/>
            <person name="Labutti K."/>
            <person name="Haridas S."/>
            <person name="Kuo A."/>
            <person name="Salamov A."/>
            <person name="Ahrendt S.R."/>
            <person name="Lipzen A."/>
            <person name="Sullivan W."/>
            <person name="Andreopoulos W.B."/>
            <person name="Clum A."/>
            <person name="Lindquist E."/>
            <person name="Daum C."/>
            <person name="Ramamoorthy G.K."/>
            <person name="Gryganskyi A."/>
            <person name="Culley D."/>
            <person name="Magnuson J.K."/>
            <person name="James T.Y."/>
            <person name="O'Malley M.A."/>
            <person name="Stajich J.E."/>
            <person name="Spatafora J.W."/>
            <person name="Visel A."/>
            <person name="Grigoriev I.V."/>
        </authorList>
    </citation>
    <scope>NUCLEOTIDE SEQUENCE [LARGE SCALE GENOMIC DNA]</scope>
    <source>
        <strain evidence="8 9">JEL800</strain>
    </source>
</reference>
<dbReference type="GO" id="GO:0005788">
    <property type="term" value="C:endoplasmic reticulum lumen"/>
    <property type="evidence" value="ECO:0007669"/>
    <property type="project" value="UniProtKB-SubCell"/>
</dbReference>
<evidence type="ECO:0000256" key="5">
    <source>
        <dbReference type="ARBA" id="ARBA00022824"/>
    </source>
</evidence>
<dbReference type="GO" id="GO:0034976">
    <property type="term" value="P:response to endoplasmic reticulum stress"/>
    <property type="evidence" value="ECO:0007669"/>
    <property type="project" value="TreeGrafter"/>
</dbReference>
<dbReference type="PANTHER" id="PTHR18929">
    <property type="entry name" value="PROTEIN DISULFIDE ISOMERASE"/>
    <property type="match status" value="1"/>
</dbReference>
<dbReference type="Proteomes" id="UP000193642">
    <property type="component" value="Unassembled WGS sequence"/>
</dbReference>
<accession>A0A1Y2D1Q4</accession>
<comment type="similarity">
    <text evidence="3">Belongs to the protein disulfide isomerase family.</text>
</comment>
<keyword evidence="9" id="KW-1185">Reference proteome</keyword>
<keyword evidence="5" id="KW-0256">Endoplasmic reticulum</keyword>
<dbReference type="STRING" id="329046.A0A1Y2D1Q4"/>
<dbReference type="Gene3D" id="3.40.30.10">
    <property type="entry name" value="Glutaredoxin"/>
    <property type="match status" value="3"/>
</dbReference>
<comment type="caution">
    <text evidence="8">The sequence shown here is derived from an EMBL/GenBank/DDBJ whole genome shotgun (WGS) entry which is preliminary data.</text>
</comment>
<keyword evidence="6" id="KW-0413">Isomerase</keyword>
<dbReference type="EC" id="5.3.4.1" evidence="4"/>
<evidence type="ECO:0000256" key="4">
    <source>
        <dbReference type="ARBA" id="ARBA00012723"/>
    </source>
</evidence>